<dbReference type="SUPFAM" id="SSF57701">
    <property type="entry name" value="Zn2/Cys6 DNA-binding domain"/>
    <property type="match status" value="1"/>
</dbReference>
<dbReference type="InterPro" id="IPR001138">
    <property type="entry name" value="Zn2Cys6_DnaBD"/>
</dbReference>
<gene>
    <name evidence="5" type="ORF">QTJ16_004630</name>
</gene>
<evidence type="ECO:0000259" key="4">
    <source>
        <dbReference type="PROSITE" id="PS50048"/>
    </source>
</evidence>
<dbReference type="GO" id="GO:0008270">
    <property type="term" value="F:zinc ion binding"/>
    <property type="evidence" value="ECO:0007669"/>
    <property type="project" value="InterPro"/>
</dbReference>
<dbReference type="GO" id="GO:0006351">
    <property type="term" value="P:DNA-templated transcription"/>
    <property type="evidence" value="ECO:0007669"/>
    <property type="project" value="InterPro"/>
</dbReference>
<organism evidence="5 6">
    <name type="scientific">Diplocarpon rosae</name>
    <dbReference type="NCBI Taxonomy" id="946125"/>
    <lineage>
        <taxon>Eukaryota</taxon>
        <taxon>Fungi</taxon>
        <taxon>Dikarya</taxon>
        <taxon>Ascomycota</taxon>
        <taxon>Pezizomycotina</taxon>
        <taxon>Leotiomycetes</taxon>
        <taxon>Helotiales</taxon>
        <taxon>Drepanopezizaceae</taxon>
        <taxon>Diplocarpon</taxon>
    </lineage>
</organism>
<dbReference type="PROSITE" id="PS00463">
    <property type="entry name" value="ZN2_CY6_FUNGAL_1"/>
    <property type="match status" value="1"/>
</dbReference>
<dbReference type="InterPro" id="IPR036864">
    <property type="entry name" value="Zn2-C6_fun-type_DNA-bd_sf"/>
</dbReference>
<proteinExistence type="predicted"/>
<feature type="compositionally biased region" description="Low complexity" evidence="3">
    <location>
        <begin position="9"/>
        <end position="28"/>
    </location>
</feature>
<dbReference type="CDD" id="cd12148">
    <property type="entry name" value="fungal_TF_MHR"/>
    <property type="match status" value="1"/>
</dbReference>
<feature type="domain" description="Zn(2)-C6 fungal-type" evidence="4">
    <location>
        <begin position="65"/>
        <end position="96"/>
    </location>
</feature>
<dbReference type="GO" id="GO:0003677">
    <property type="term" value="F:DNA binding"/>
    <property type="evidence" value="ECO:0007669"/>
    <property type="project" value="InterPro"/>
</dbReference>
<feature type="region of interest" description="Disordered" evidence="3">
    <location>
        <begin position="1"/>
        <end position="59"/>
    </location>
</feature>
<keyword evidence="2" id="KW-0539">Nucleus</keyword>
<dbReference type="PANTHER" id="PTHR47256:SF1">
    <property type="entry name" value="ZN(II)2CYS6 TRANSCRIPTION FACTOR (EUROFUNG)"/>
    <property type="match status" value="1"/>
</dbReference>
<evidence type="ECO:0000313" key="6">
    <source>
        <dbReference type="Proteomes" id="UP001285354"/>
    </source>
</evidence>
<dbReference type="SMART" id="SM00066">
    <property type="entry name" value="GAL4"/>
    <property type="match status" value="1"/>
</dbReference>
<protein>
    <recommendedName>
        <fullName evidence="4">Zn(2)-C6 fungal-type domain-containing protein</fullName>
    </recommendedName>
</protein>
<accession>A0AAD9T051</accession>
<dbReference type="CDD" id="cd00067">
    <property type="entry name" value="GAL4"/>
    <property type="match status" value="1"/>
</dbReference>
<keyword evidence="6" id="KW-1185">Reference proteome</keyword>
<dbReference type="PROSITE" id="PS50048">
    <property type="entry name" value="ZN2_CY6_FUNGAL_2"/>
    <property type="match status" value="1"/>
</dbReference>
<dbReference type="GO" id="GO:0000981">
    <property type="term" value="F:DNA-binding transcription factor activity, RNA polymerase II-specific"/>
    <property type="evidence" value="ECO:0007669"/>
    <property type="project" value="InterPro"/>
</dbReference>
<evidence type="ECO:0000313" key="5">
    <source>
        <dbReference type="EMBL" id="KAK2626368.1"/>
    </source>
</evidence>
<dbReference type="Pfam" id="PF00172">
    <property type="entry name" value="Zn_clus"/>
    <property type="match status" value="1"/>
</dbReference>
<comment type="caution">
    <text evidence="5">The sequence shown here is derived from an EMBL/GenBank/DDBJ whole genome shotgun (WGS) entry which is preliminary data.</text>
</comment>
<evidence type="ECO:0000256" key="1">
    <source>
        <dbReference type="ARBA" id="ARBA00022723"/>
    </source>
</evidence>
<dbReference type="Proteomes" id="UP001285354">
    <property type="component" value="Unassembled WGS sequence"/>
</dbReference>
<reference evidence="5" key="1">
    <citation type="submission" date="2023-06" db="EMBL/GenBank/DDBJ databases">
        <title>Draft genome of Marssonina rosae.</title>
        <authorList>
            <person name="Cheng Q."/>
        </authorList>
    </citation>
    <scope>NUCLEOTIDE SEQUENCE</scope>
    <source>
        <strain evidence="5">R4</strain>
    </source>
</reference>
<sequence length="706" mass="79004">MSFRQIRPSSGDNSASNTGSNTSQSTTTPETSGSSDPRRARGDKDTPDNTSSKRRRVPESVTRNACLNCKKARAKCDGKKPCKRCATRVETSECVYEIHIKHAKEELVQQIKDLRAKDHITEQILQTLAANEKVPEILERLQNDESYESIVEWLGRAAVGEFETLSPRDSHQSALEASDYEMTGTGQAATAAATSPAALWTVVTADTAVLNHLFQLYFAWVHPVHTLFSEPRFVESYRLRLDNFCSPVLVNAICAMACHLHTEASKDELDYVQLGGEFSDAVRSSLDPSDDRLTTMQAFAVMYLVDCARGNALRATSYLKTATEALPTVTYQDDEGFAASFTDTVRGVRNLNMSVSVLTCTRGSSNTSSEWAQMTFQVAPSIDSVPESSIEGDDSDNQDVANWYHYCFASENPVERWPSLLATTNREKSKLNIILQDIATMFYSRPDARISALEFLHQYRRLKEWREELPDEIRNIEGHKRRVLPHVLYLLILHTTAIVQLLRPLLDFDGFPAPLVEGTIWSYAQQGLALLDRHYRVHYSFRYQPVLQMLAALQLIDVVARFFPGGAEGGSKDGPEAIYFGMELLMQSRVSFPVAGPLQEMLRRSAIQCSILLPRDMTDLMLPPKPPQQIYQIDDFLGACTRATYVHPIAKAHSKYGPSFSADWAVECSAYGFSESTTSAQRLRFPSAEERGAQSLMQIRNLLNTN</sequence>
<dbReference type="Pfam" id="PF04082">
    <property type="entry name" value="Fungal_trans"/>
    <property type="match status" value="1"/>
</dbReference>
<dbReference type="InterPro" id="IPR053187">
    <property type="entry name" value="Notoamide_regulator"/>
</dbReference>
<dbReference type="InterPro" id="IPR007219">
    <property type="entry name" value="XnlR_reg_dom"/>
</dbReference>
<dbReference type="Gene3D" id="4.10.240.10">
    <property type="entry name" value="Zn(2)-C6 fungal-type DNA-binding domain"/>
    <property type="match status" value="1"/>
</dbReference>
<evidence type="ECO:0000256" key="3">
    <source>
        <dbReference type="SAM" id="MobiDB-lite"/>
    </source>
</evidence>
<feature type="compositionally biased region" description="Basic and acidic residues" evidence="3">
    <location>
        <begin position="36"/>
        <end position="47"/>
    </location>
</feature>
<dbReference type="EMBL" id="JAUBYV010000006">
    <property type="protein sequence ID" value="KAK2626368.1"/>
    <property type="molecule type" value="Genomic_DNA"/>
</dbReference>
<evidence type="ECO:0000256" key="2">
    <source>
        <dbReference type="ARBA" id="ARBA00023242"/>
    </source>
</evidence>
<dbReference type="PANTHER" id="PTHR47256">
    <property type="entry name" value="ZN(II)2CYS6 TRANSCRIPTION FACTOR (EUROFUNG)-RELATED"/>
    <property type="match status" value="1"/>
</dbReference>
<dbReference type="AlphaFoldDB" id="A0AAD9T051"/>
<keyword evidence="1" id="KW-0479">Metal-binding</keyword>
<name>A0AAD9T051_9HELO</name>